<feature type="region of interest" description="Disordered" evidence="1">
    <location>
        <begin position="153"/>
        <end position="201"/>
    </location>
</feature>
<feature type="compositionally biased region" description="Polar residues" evidence="1">
    <location>
        <begin position="588"/>
        <end position="597"/>
    </location>
</feature>
<dbReference type="InParanoid" id="A0A0D2X072"/>
<dbReference type="AlphaFoldDB" id="A0A0D2X072"/>
<name>A0A0D2X072_CAPO3</name>
<feature type="compositionally biased region" description="Low complexity" evidence="1">
    <location>
        <begin position="388"/>
        <end position="397"/>
    </location>
</feature>
<feature type="compositionally biased region" description="Low complexity" evidence="1">
    <location>
        <begin position="68"/>
        <end position="90"/>
    </location>
</feature>
<feature type="region of interest" description="Disordered" evidence="1">
    <location>
        <begin position="553"/>
        <end position="609"/>
    </location>
</feature>
<accession>A0A0D2X072</accession>
<feature type="compositionally biased region" description="Low complexity" evidence="1">
    <location>
        <begin position="238"/>
        <end position="270"/>
    </location>
</feature>
<evidence type="ECO:0000313" key="3">
    <source>
        <dbReference type="Proteomes" id="UP000008743"/>
    </source>
</evidence>
<reference evidence="3" key="1">
    <citation type="submission" date="2011-02" db="EMBL/GenBank/DDBJ databases">
        <title>The Genome Sequence of Capsaspora owczarzaki ATCC 30864.</title>
        <authorList>
            <person name="Russ C."/>
            <person name="Cuomo C."/>
            <person name="Burger G."/>
            <person name="Gray M.W."/>
            <person name="Holland P.W.H."/>
            <person name="King N."/>
            <person name="Lang F.B.F."/>
            <person name="Roger A.J."/>
            <person name="Ruiz-Trillo I."/>
            <person name="Young S.K."/>
            <person name="Zeng Q."/>
            <person name="Gargeya S."/>
            <person name="Alvarado L."/>
            <person name="Berlin A."/>
            <person name="Chapman S.B."/>
            <person name="Chen Z."/>
            <person name="Freedman E."/>
            <person name="Gellesch M."/>
            <person name="Goldberg J."/>
            <person name="Griggs A."/>
            <person name="Gujja S."/>
            <person name="Heilman E."/>
            <person name="Heiman D."/>
            <person name="Howarth C."/>
            <person name="Mehta T."/>
            <person name="Neiman D."/>
            <person name="Pearson M."/>
            <person name="Roberts A."/>
            <person name="Saif S."/>
            <person name="Shea T."/>
            <person name="Shenoy N."/>
            <person name="Sisk P."/>
            <person name="Stolte C."/>
            <person name="Sykes S."/>
            <person name="White J."/>
            <person name="Yandava C."/>
            <person name="Haas B."/>
            <person name="Nusbaum C."/>
            <person name="Birren B."/>
        </authorList>
    </citation>
    <scope>NUCLEOTIDE SEQUENCE</scope>
    <source>
        <strain evidence="3">ATCC 30864</strain>
    </source>
</reference>
<feature type="compositionally biased region" description="Low complexity" evidence="1">
    <location>
        <begin position="572"/>
        <end position="587"/>
    </location>
</feature>
<proteinExistence type="predicted"/>
<feature type="region of interest" description="Disordered" evidence="1">
    <location>
        <begin position="374"/>
        <end position="399"/>
    </location>
</feature>
<dbReference type="RefSeq" id="XP_004365066.1">
    <property type="nucleotide sequence ID" value="XM_004365009.2"/>
</dbReference>
<dbReference type="Gene3D" id="1.10.472.10">
    <property type="entry name" value="Cyclin-like"/>
    <property type="match status" value="1"/>
</dbReference>
<dbReference type="CDD" id="cd20557">
    <property type="entry name" value="CYCLIN_ScPCL1-like"/>
    <property type="match status" value="1"/>
</dbReference>
<feature type="compositionally biased region" description="Low complexity" evidence="1">
    <location>
        <begin position="104"/>
        <end position="118"/>
    </location>
</feature>
<protein>
    <submittedName>
        <fullName evidence="2">Uncharacterized protein</fullName>
    </submittedName>
</protein>
<sequence length="942" mass="98464">MPPNESSVIALVPLLLTNMDGCQSSSSSSILAASILAPACSVATAASSNAPTQGSTLAAPFDTPVTSPPSGLQQPSSTSSTSLPSADGSATSDCFPQPVQSASATTTTTTTTTTADTTINDGANITANRAAVPGALDGHNAAAMMSRFDTTATALTPPSEPLVGSPPSQHAQQYHHHHQHQHQHQHPHHQHQRHLQHPHRQPQLSDHFVQVYGTSLANAFGVEPARRQSTPTASWYDSRAGASTASSSGNHRSLSRSASLRTSSSSDSALPQVFQLTPTSTSSRHTGQHSHFPALTQHHSQQQTLLSLSTSGTSTPTMKHAPVLECDDLAAAAAVASGHALSSLACDEDRPLYTTTADAVAALAPQASAADAASSLGLPVEPRKRASSKPPSLSLLPTAGSHETAPLKALSGGFSLDRLLFDCAHATYAHWERDTEDLAALNDIVAVDSISLVPPKKQHPAPLSPSSMSAFLGPEASSGLASRIAMTRSASKSTVATLSRVAQALEVVQQQQQQQQQRHPLPSSLSATELRQPDAAALPTASIESKLVLQNALPPPQQQQQQQPQQPPPPQQQQQQQQPPQQQQQQPATSSTASSLSPKAHHSPTHQQQAIAIPGSSTGLSRVQQLDHGSALVSPLSDAATPHNPSRVTSAFPSLASSYQSSGVFFASPSAGSAGFFNGHHGNGSFSASMGAATSTPAMHFSLFPSCSSGAMVLQSMAKYNLTTDRILDEGTNVMVRMLCKICPTLSTASATSDATTIESFRNFAKKVVRDGRIACSVFLTGLAFVERFVDKVQLFQRLDPRTSSPLTFAAPAAGGFLTSGALGLLSGSPPHGHASGSTYGAKATVSSAQLAASFQQSTFLVEGTRTLCPGSERLIVLGCMMIAFKLLIDGAYSIGAWSVVAGMHSDHVHRSELGVLAALDYEIGMKDGTLAHFIERRFSSR</sequence>
<feature type="region of interest" description="Disordered" evidence="1">
    <location>
        <begin position="223"/>
        <end position="271"/>
    </location>
</feature>
<feature type="compositionally biased region" description="Polar residues" evidence="1">
    <location>
        <begin position="91"/>
        <end position="103"/>
    </location>
</feature>
<organism evidence="2 3">
    <name type="scientific">Capsaspora owczarzaki (strain ATCC 30864)</name>
    <dbReference type="NCBI Taxonomy" id="595528"/>
    <lineage>
        <taxon>Eukaryota</taxon>
        <taxon>Filasterea</taxon>
        <taxon>Capsaspora</taxon>
    </lineage>
</organism>
<feature type="region of interest" description="Disordered" evidence="1">
    <location>
        <begin position="47"/>
        <end position="119"/>
    </location>
</feature>
<feature type="compositionally biased region" description="Low complexity" evidence="1">
    <location>
        <begin position="296"/>
        <end position="315"/>
    </location>
</feature>
<dbReference type="EMBL" id="KE346360">
    <property type="protein sequence ID" value="KJE88554.1"/>
    <property type="molecule type" value="Genomic_DNA"/>
</dbReference>
<keyword evidence="3" id="KW-1185">Reference proteome</keyword>
<feature type="compositionally biased region" description="Basic residues" evidence="1">
    <location>
        <begin position="173"/>
        <end position="200"/>
    </location>
</feature>
<feature type="compositionally biased region" description="Polar residues" evidence="1">
    <location>
        <begin position="47"/>
        <end position="56"/>
    </location>
</feature>
<evidence type="ECO:0000256" key="1">
    <source>
        <dbReference type="SAM" id="MobiDB-lite"/>
    </source>
</evidence>
<dbReference type="Proteomes" id="UP000008743">
    <property type="component" value="Unassembled WGS sequence"/>
</dbReference>
<gene>
    <name evidence="2" type="ORF">CAOG_000195</name>
</gene>
<evidence type="ECO:0000313" key="2">
    <source>
        <dbReference type="EMBL" id="KJE88554.1"/>
    </source>
</evidence>
<feature type="region of interest" description="Disordered" evidence="1">
    <location>
        <begin position="296"/>
        <end position="316"/>
    </location>
</feature>